<dbReference type="Proteomes" id="UP000011115">
    <property type="component" value="Unassembled WGS sequence"/>
</dbReference>
<keyword evidence="2" id="KW-1185">Reference proteome</keyword>
<name>M0ZG76_SOLTU</name>
<accession>M0ZG76</accession>
<dbReference type="PANTHER" id="PTHR13162">
    <property type="entry name" value="CCR4-NOT TRANSCRIPTION COMPLEX"/>
    <property type="match status" value="1"/>
</dbReference>
<dbReference type="ExpressionAtlas" id="M0ZG76">
    <property type="expression patterns" value="baseline"/>
</dbReference>
<dbReference type="GO" id="GO:0017148">
    <property type="term" value="P:negative regulation of translation"/>
    <property type="evidence" value="ECO:0007669"/>
    <property type="project" value="InterPro"/>
</dbReference>
<evidence type="ECO:0000313" key="2">
    <source>
        <dbReference type="Proteomes" id="UP000011115"/>
    </source>
</evidence>
<reference evidence="2" key="1">
    <citation type="journal article" date="2011" name="Nature">
        <title>Genome sequence and analysis of the tuber crop potato.</title>
        <authorList>
            <consortium name="The Potato Genome Sequencing Consortium"/>
        </authorList>
    </citation>
    <scope>NUCLEOTIDE SEQUENCE [LARGE SCALE GENOMIC DNA]</scope>
    <source>
        <strain evidence="2">cv. DM1-3 516 R44</strain>
    </source>
</reference>
<dbReference type="Gramene" id="PGSC0003DMT400000160">
    <property type="protein sequence ID" value="PGSC0003DMT400000160"/>
    <property type="gene ID" value="PGSC0003DMG400000049"/>
</dbReference>
<gene>
    <name evidence="1" type="primary">LOC102601651</name>
</gene>
<reference evidence="1" key="2">
    <citation type="submission" date="2015-06" db="UniProtKB">
        <authorList>
            <consortium name="EnsemblPlants"/>
        </authorList>
    </citation>
    <scope>IDENTIFICATION</scope>
    <source>
        <strain evidence="1">DM1-3 516 R44</strain>
    </source>
</reference>
<dbReference type="EnsemblPlants" id="PGSC0003DMT400000160">
    <property type="protein sequence ID" value="PGSC0003DMT400000160"/>
    <property type="gene ID" value="PGSC0003DMG400000049"/>
</dbReference>
<sequence length="93" mass="10372">MSGCVLTFWKFFASWLRETMQVLKYCPEVLLLGMAHINTASNLLQQEVSSAVIPILLQNADASGMIVHLWHVNPNILLRGLVDAMSTDPENMS</sequence>
<dbReference type="OrthoDB" id="1302575at2759"/>
<dbReference type="HOGENOM" id="CLU_2403812_0_0_1"/>
<protein>
    <submittedName>
        <fullName evidence="1">Ccr4-not transcription complex</fullName>
    </submittedName>
</protein>
<organism evidence="1 2">
    <name type="scientific">Solanum tuberosum</name>
    <name type="common">Potato</name>
    <dbReference type="NCBI Taxonomy" id="4113"/>
    <lineage>
        <taxon>Eukaryota</taxon>
        <taxon>Viridiplantae</taxon>
        <taxon>Streptophyta</taxon>
        <taxon>Embryophyta</taxon>
        <taxon>Tracheophyta</taxon>
        <taxon>Spermatophyta</taxon>
        <taxon>Magnoliopsida</taxon>
        <taxon>eudicotyledons</taxon>
        <taxon>Gunneridae</taxon>
        <taxon>Pentapetalae</taxon>
        <taxon>asterids</taxon>
        <taxon>lamiids</taxon>
        <taxon>Solanales</taxon>
        <taxon>Solanaceae</taxon>
        <taxon>Solanoideae</taxon>
        <taxon>Solaneae</taxon>
        <taxon>Solanum</taxon>
    </lineage>
</organism>
<dbReference type="GO" id="GO:0030015">
    <property type="term" value="C:CCR4-NOT core complex"/>
    <property type="evidence" value="ECO:0007669"/>
    <property type="project" value="InterPro"/>
</dbReference>
<evidence type="ECO:0000313" key="1">
    <source>
        <dbReference type="EnsemblPlants" id="PGSC0003DMT400000160"/>
    </source>
</evidence>
<dbReference type="AlphaFoldDB" id="M0ZG76"/>
<dbReference type="InterPro" id="IPR040398">
    <property type="entry name" value="Not1"/>
</dbReference>
<dbReference type="PANTHER" id="PTHR13162:SF8">
    <property type="entry name" value="CCR4-NOT TRANSCRIPTION COMPLEX SUBUNIT 1"/>
    <property type="match status" value="1"/>
</dbReference>
<proteinExistence type="predicted"/>